<feature type="compositionally biased region" description="Polar residues" evidence="3">
    <location>
        <begin position="563"/>
        <end position="574"/>
    </location>
</feature>
<dbReference type="GO" id="GO:0004519">
    <property type="term" value="F:endonuclease activity"/>
    <property type="evidence" value="ECO:0007669"/>
    <property type="project" value="UniProtKB-KW"/>
</dbReference>
<dbReference type="Proteomes" id="UP000252770">
    <property type="component" value="Unassembled WGS sequence"/>
</dbReference>
<keyword evidence="2" id="KW-0175">Coiled coil</keyword>
<dbReference type="Gene3D" id="1.10.30.50">
    <property type="match status" value="1"/>
</dbReference>
<dbReference type="Pfam" id="PF01844">
    <property type="entry name" value="HNH"/>
    <property type="match status" value="1"/>
</dbReference>
<dbReference type="SMART" id="SM00507">
    <property type="entry name" value="HNHc"/>
    <property type="match status" value="1"/>
</dbReference>
<name>A0A367YSE8_9ACTN</name>
<feature type="region of interest" description="Disordered" evidence="3">
    <location>
        <begin position="563"/>
        <end position="586"/>
    </location>
</feature>
<evidence type="ECO:0000256" key="2">
    <source>
        <dbReference type="SAM" id="Coils"/>
    </source>
</evidence>
<evidence type="ECO:0000313" key="5">
    <source>
        <dbReference type="EMBL" id="RCK68764.1"/>
    </source>
</evidence>
<proteinExistence type="inferred from homology"/>
<dbReference type="CDD" id="cd00085">
    <property type="entry name" value="HNHc"/>
    <property type="match status" value="1"/>
</dbReference>
<evidence type="ECO:0000259" key="4">
    <source>
        <dbReference type="SMART" id="SM00507"/>
    </source>
</evidence>
<dbReference type="InterPro" id="IPR003615">
    <property type="entry name" value="HNH_nuc"/>
</dbReference>
<accession>A0A367YSE8</accession>
<dbReference type="AlphaFoldDB" id="A0A367YSE8"/>
<dbReference type="EMBL" id="QOUI01000009">
    <property type="protein sequence ID" value="RCK68764.1"/>
    <property type="molecule type" value="Genomic_DNA"/>
</dbReference>
<protein>
    <submittedName>
        <fullName evidence="5">HNH endonuclease</fullName>
    </submittedName>
</protein>
<dbReference type="InterPro" id="IPR003870">
    <property type="entry name" value="DUF222"/>
</dbReference>
<gene>
    <name evidence="5" type="ORF">DT076_14375</name>
</gene>
<evidence type="ECO:0000313" key="6">
    <source>
        <dbReference type="Proteomes" id="UP000252770"/>
    </source>
</evidence>
<evidence type="ECO:0000256" key="1">
    <source>
        <dbReference type="ARBA" id="ARBA00023450"/>
    </source>
</evidence>
<dbReference type="GO" id="GO:0008270">
    <property type="term" value="F:zinc ion binding"/>
    <property type="evidence" value="ECO:0007669"/>
    <property type="project" value="InterPro"/>
</dbReference>
<keyword evidence="5" id="KW-0540">Nuclease</keyword>
<sequence length="586" mass="61060">MLVRLECVLPAPGGRELSTAAGDLERCAQMPMLRFSRDAPLPRIEHMSEMVAGWSGSEVVAPDVVAGWVRALATVPAERLPGVADVELVDLLRTLEELKAAAEGLQAVAAVALNRSVRAAEGRRGLPRARCGRGVAAQVALARRESHARGRRHLGLAMVLDAEMPGTLAALRAGRITEWRAMLLARETACLSREDRGSVDAELAGDPKRLAGMGDAEAAAAARRLAQERDPASVVARRSRAESERRVSLRPAPDVMSQLSVLLPVRDGVAVLATLDRVADTLVAAGDGRSRDQIRADTLVDRVLGRDRGLAGAVPTPLTWAAVQAGPADVARGTETFRAGAAQTGGAGRMAGGGRAAVPRPGPVEVGSDGYAPAPSVLPREPAGETASGLGPACCSGPPELTASLPPPPDGSGEVAVSALPVLLHVVVADRVLLGASDEAGHLDGYGPVPADLVRELAAERAWVRRLYARPGTGELVAADSWARRFPARLAQLVRLRDQRCRMPWCGAPVRHVDHVVAVERGGATGLANGQGLCEACNYAKQAPGWAARSVPGPRHTVRTVTPTGHTYSSTAPTASGAPRLAVATP</sequence>
<feature type="domain" description="HNH nuclease" evidence="4">
    <location>
        <begin position="489"/>
        <end position="539"/>
    </location>
</feature>
<keyword evidence="5" id="KW-0378">Hydrolase</keyword>
<keyword evidence="6" id="KW-1185">Reference proteome</keyword>
<dbReference type="Pfam" id="PF02720">
    <property type="entry name" value="DUF222"/>
    <property type="match status" value="1"/>
</dbReference>
<keyword evidence="5" id="KW-0255">Endonuclease</keyword>
<evidence type="ECO:0000256" key="3">
    <source>
        <dbReference type="SAM" id="MobiDB-lite"/>
    </source>
</evidence>
<dbReference type="InterPro" id="IPR002711">
    <property type="entry name" value="HNH"/>
</dbReference>
<organism evidence="5 6">
    <name type="scientific">Desertihabitans brevis</name>
    <dbReference type="NCBI Taxonomy" id="2268447"/>
    <lineage>
        <taxon>Bacteria</taxon>
        <taxon>Bacillati</taxon>
        <taxon>Actinomycetota</taxon>
        <taxon>Actinomycetes</taxon>
        <taxon>Propionibacteriales</taxon>
        <taxon>Propionibacteriaceae</taxon>
        <taxon>Desertihabitans</taxon>
    </lineage>
</organism>
<comment type="similarity">
    <text evidence="1">Belongs to the Rv1128c/1148c/1588c/1702c/1945/3466 family.</text>
</comment>
<comment type="caution">
    <text evidence="5">The sequence shown here is derived from an EMBL/GenBank/DDBJ whole genome shotgun (WGS) entry which is preliminary data.</text>
</comment>
<feature type="coiled-coil region" evidence="2">
    <location>
        <begin position="88"/>
        <end position="115"/>
    </location>
</feature>
<dbReference type="GO" id="GO:0003676">
    <property type="term" value="F:nucleic acid binding"/>
    <property type="evidence" value="ECO:0007669"/>
    <property type="project" value="InterPro"/>
</dbReference>
<reference evidence="5 6" key="1">
    <citation type="submission" date="2018-07" db="EMBL/GenBank/DDBJ databases">
        <title>Desertimonas flava gen. nov. sp. nov.</title>
        <authorList>
            <person name="Liu S."/>
        </authorList>
    </citation>
    <scope>NUCLEOTIDE SEQUENCE [LARGE SCALE GENOMIC DNA]</scope>
    <source>
        <strain evidence="5 6">16Sb5-5</strain>
    </source>
</reference>
<feature type="region of interest" description="Disordered" evidence="3">
    <location>
        <begin position="367"/>
        <end position="399"/>
    </location>
</feature>